<dbReference type="OrthoDB" id="4427673at2"/>
<dbReference type="Proteomes" id="UP000233249">
    <property type="component" value="Unassembled WGS sequence"/>
</dbReference>
<dbReference type="AlphaFoldDB" id="A0A2N0X8U4"/>
<evidence type="ECO:0000313" key="1">
    <source>
        <dbReference type="EMBL" id="PKF69132.1"/>
    </source>
</evidence>
<reference evidence="1 2" key="1">
    <citation type="submission" date="2017-12" db="EMBL/GenBank/DDBJ databases">
        <title>Corynebacterium mastitidis 16-1433 Genome.</title>
        <authorList>
            <person name="Gulvik C.A."/>
        </authorList>
    </citation>
    <scope>NUCLEOTIDE SEQUENCE [LARGE SCALE GENOMIC DNA]</scope>
    <source>
        <strain evidence="1 2">16-1433</strain>
    </source>
</reference>
<protein>
    <submittedName>
        <fullName evidence="1">Uncharacterized protein</fullName>
    </submittedName>
</protein>
<proteinExistence type="predicted"/>
<dbReference type="EMBL" id="PJAF01000006">
    <property type="protein sequence ID" value="PKF69132.1"/>
    <property type="molecule type" value="Genomic_DNA"/>
</dbReference>
<name>A0A2N0X8U4_9CORY</name>
<evidence type="ECO:0000313" key="2">
    <source>
        <dbReference type="Proteomes" id="UP000233249"/>
    </source>
</evidence>
<comment type="caution">
    <text evidence="1">The sequence shown here is derived from an EMBL/GenBank/DDBJ whole genome shotgun (WGS) entry which is preliminary data.</text>
</comment>
<dbReference type="RefSeq" id="WP_101173134.1">
    <property type="nucleotide sequence ID" value="NZ_JAKRKB010000012.1"/>
</dbReference>
<sequence>MADNPHELGKYILAAGKSLAPDRFPRPDADTARLWGETLSRVPLPAAVWPEAVRVWCLEMVGDRMVTPRDLREAAYVVRDRWEADPARREALAAHREQLREERDRQLAEGTFGQLRGYRSLAQRRAEATSEPVEDTPAAVEARKRLREMIGKIG</sequence>
<organism evidence="1 2">
    <name type="scientific">Corynebacterium mastitidis</name>
    <dbReference type="NCBI Taxonomy" id="161890"/>
    <lineage>
        <taxon>Bacteria</taxon>
        <taxon>Bacillati</taxon>
        <taxon>Actinomycetota</taxon>
        <taxon>Actinomycetes</taxon>
        <taxon>Mycobacteriales</taxon>
        <taxon>Corynebacteriaceae</taxon>
        <taxon>Corynebacterium</taxon>
    </lineage>
</organism>
<accession>A0A2N0X8U4</accession>
<gene>
    <name evidence="1" type="ORF">CXB45_03015</name>
</gene>